<name>A0A8H7WIS3_9HELO</name>
<accession>A0A8H7WIS3</accession>
<dbReference type="Gene3D" id="2.40.160.20">
    <property type="match status" value="1"/>
</dbReference>
<reference evidence="1" key="1">
    <citation type="submission" date="2021-02" db="EMBL/GenBank/DDBJ databases">
        <title>Genome sequence Cadophora malorum strain M34.</title>
        <authorList>
            <person name="Stefanovic E."/>
            <person name="Vu D."/>
            <person name="Scully C."/>
            <person name="Dijksterhuis J."/>
            <person name="Roader J."/>
            <person name="Houbraken J."/>
        </authorList>
    </citation>
    <scope>NUCLEOTIDE SEQUENCE</scope>
    <source>
        <strain evidence="1">M34</strain>
    </source>
</reference>
<gene>
    <name evidence="1" type="ORF">IFR04_001128</name>
</gene>
<proteinExistence type="predicted"/>
<dbReference type="AlphaFoldDB" id="A0A8H7WIS3"/>
<dbReference type="Pfam" id="PF11578">
    <property type="entry name" value="DUF3237"/>
    <property type="match status" value="1"/>
</dbReference>
<evidence type="ECO:0000313" key="2">
    <source>
        <dbReference type="Proteomes" id="UP000664132"/>
    </source>
</evidence>
<dbReference type="EMBL" id="JAFJYH010000008">
    <property type="protein sequence ID" value="KAG4425666.1"/>
    <property type="molecule type" value="Genomic_DNA"/>
</dbReference>
<evidence type="ECO:0000313" key="1">
    <source>
        <dbReference type="EMBL" id="KAG4425666.1"/>
    </source>
</evidence>
<keyword evidence="2" id="KW-1185">Reference proteome</keyword>
<sequence>MSNFPKLIPAFTANIVIDAPVTVGAVAKGAPLFVVPFLTENTNNFLRSDPDYPIKVDATFVHGNDFIRQDPDGKHCRLEVHSVMKDKSDAIFSYKYSGIVNVTPGVGAVLTGHASAKTTPFGDCLTHILFETGSEALKDIEKKIYVGSGRFVLEEGKPVTVEYKISEVAA</sequence>
<comment type="caution">
    <text evidence="1">The sequence shown here is derived from an EMBL/GenBank/DDBJ whole genome shotgun (WGS) entry which is preliminary data.</text>
</comment>
<dbReference type="Proteomes" id="UP000664132">
    <property type="component" value="Unassembled WGS sequence"/>
</dbReference>
<dbReference type="OrthoDB" id="2544694at2759"/>
<protein>
    <submittedName>
        <fullName evidence="1">Uncharacterized protein</fullName>
    </submittedName>
</protein>
<organism evidence="1 2">
    <name type="scientific">Cadophora malorum</name>
    <dbReference type="NCBI Taxonomy" id="108018"/>
    <lineage>
        <taxon>Eukaryota</taxon>
        <taxon>Fungi</taxon>
        <taxon>Dikarya</taxon>
        <taxon>Ascomycota</taxon>
        <taxon>Pezizomycotina</taxon>
        <taxon>Leotiomycetes</taxon>
        <taxon>Helotiales</taxon>
        <taxon>Ploettnerulaceae</taxon>
        <taxon>Cadophora</taxon>
    </lineage>
</organism>